<dbReference type="Proteomes" id="UP001143362">
    <property type="component" value="Unassembled WGS sequence"/>
</dbReference>
<keyword evidence="2" id="KW-1185">Reference proteome</keyword>
<dbReference type="RefSeq" id="WP_279247067.1">
    <property type="nucleotide sequence ID" value="NZ_SHNN01000005.1"/>
</dbReference>
<accession>A0ABT3TL30</accession>
<dbReference type="EMBL" id="SHNN01000005">
    <property type="protein sequence ID" value="MCX2983037.1"/>
    <property type="molecule type" value="Genomic_DNA"/>
</dbReference>
<reference evidence="1" key="1">
    <citation type="submission" date="2019-02" db="EMBL/GenBank/DDBJ databases">
        <authorList>
            <person name="Li S.-H."/>
        </authorList>
    </citation>
    <scope>NUCLEOTIDE SEQUENCE</scope>
    <source>
        <strain evidence="1">IMCC14734</strain>
    </source>
</reference>
<comment type="caution">
    <text evidence="1">The sequence shown here is derived from an EMBL/GenBank/DDBJ whole genome shotgun (WGS) entry which is preliminary data.</text>
</comment>
<proteinExistence type="predicted"/>
<organism evidence="1 2">
    <name type="scientific">Candidatus Litorirhabdus singularis</name>
    <dbReference type="NCBI Taxonomy" id="2518993"/>
    <lineage>
        <taxon>Bacteria</taxon>
        <taxon>Pseudomonadati</taxon>
        <taxon>Pseudomonadota</taxon>
        <taxon>Gammaproteobacteria</taxon>
        <taxon>Cellvibrionales</taxon>
        <taxon>Halieaceae</taxon>
        <taxon>Candidatus Litorirhabdus</taxon>
    </lineage>
</organism>
<protein>
    <submittedName>
        <fullName evidence="1">Uncharacterized protein</fullName>
    </submittedName>
</protein>
<sequence length="113" mass="12627">MAKILDFPSTRIQGLTFLQDQIRDLLEQNGADADLQEFAAATVMEIYQRVVSAENYNFALNLPESVSESDAEDLHVQIDNNLAVIQEANHAIIVRLIAELTLAEVKLFQLQNA</sequence>
<evidence type="ECO:0000313" key="1">
    <source>
        <dbReference type="EMBL" id="MCX2983037.1"/>
    </source>
</evidence>
<name>A0ABT3TL30_9GAMM</name>
<evidence type="ECO:0000313" key="2">
    <source>
        <dbReference type="Proteomes" id="UP001143362"/>
    </source>
</evidence>
<gene>
    <name evidence="1" type="ORF">EYC98_19410</name>
</gene>